<organism evidence="2 3">
    <name type="scientific">Morganella morganii</name>
    <name type="common">Proteus morganii</name>
    <dbReference type="NCBI Taxonomy" id="582"/>
    <lineage>
        <taxon>Bacteria</taxon>
        <taxon>Pseudomonadati</taxon>
        <taxon>Pseudomonadota</taxon>
        <taxon>Gammaproteobacteria</taxon>
        <taxon>Enterobacterales</taxon>
        <taxon>Morganellaceae</taxon>
        <taxon>Morganella</taxon>
    </lineage>
</organism>
<dbReference type="EMBL" id="PKLF01000062">
    <property type="protein sequence ID" value="MBE8614837.1"/>
    <property type="molecule type" value="Genomic_DNA"/>
</dbReference>
<evidence type="ECO:0000313" key="2">
    <source>
        <dbReference type="EMBL" id="MBE8614837.1"/>
    </source>
</evidence>
<comment type="caution">
    <text evidence="2">The sequence shown here is derived from an EMBL/GenBank/DDBJ whole genome shotgun (WGS) entry which is preliminary data.</text>
</comment>
<dbReference type="Proteomes" id="UP000650477">
    <property type="component" value="Unassembled WGS sequence"/>
</dbReference>
<evidence type="ECO:0000313" key="3">
    <source>
        <dbReference type="Proteomes" id="UP000650477"/>
    </source>
</evidence>
<protein>
    <submittedName>
        <fullName evidence="2">Phage tail protein</fullName>
    </submittedName>
</protein>
<dbReference type="RefSeq" id="WP_193830552.1">
    <property type="nucleotide sequence ID" value="NZ_PKLF01000062.1"/>
</dbReference>
<dbReference type="Pfam" id="PF02413">
    <property type="entry name" value="Caudo_TAP"/>
    <property type="match status" value="1"/>
</dbReference>
<dbReference type="PANTHER" id="PTHR34413:SF2">
    <property type="entry name" value="PROPHAGE TAIL FIBER ASSEMBLY PROTEIN HOMOLOG TFAE-RELATED"/>
    <property type="match status" value="1"/>
</dbReference>
<sequence>MADYSTEIQYAVFDENGLATMPGWAKIYRAHPLTREYTGTAMDYVPFGFSVVGDAYTDEPELPAPGFAIVRSEDGKRWLHVEDHRGKTGYDKTTKEKVLINTVGALPDNLTLLEPQTPFDKWDGEKWVTDKAEQHAHEVAVAESQKQSLLAEAEQEIAMLERKIRLNMATDTDRAKLTEWEIYSVKVTDTDTSAGAGTEWPTPPASPAR</sequence>
<dbReference type="AlphaFoldDB" id="A0A8I0Q0M9"/>
<dbReference type="PANTHER" id="PTHR34413">
    <property type="entry name" value="PROPHAGE TAIL FIBER ASSEMBLY PROTEIN HOMOLOG TFAE-RELATED-RELATED"/>
    <property type="match status" value="1"/>
</dbReference>
<feature type="coiled-coil region" evidence="1">
    <location>
        <begin position="132"/>
        <end position="170"/>
    </location>
</feature>
<evidence type="ECO:0000256" key="1">
    <source>
        <dbReference type="SAM" id="Coils"/>
    </source>
</evidence>
<keyword evidence="1" id="KW-0175">Coiled coil</keyword>
<name>A0A8I0Q0M9_MORMO</name>
<gene>
    <name evidence="2" type="ORF">CYG68_21195</name>
</gene>
<dbReference type="InterPro" id="IPR003458">
    <property type="entry name" value="Phage_T4_Gp38_tail_assem"/>
</dbReference>
<dbReference type="InterPro" id="IPR051220">
    <property type="entry name" value="TFA_Chaperone"/>
</dbReference>
<reference evidence="2" key="1">
    <citation type="submission" date="2017-12" db="EMBL/GenBank/DDBJ databases">
        <title>Genome sequencing and analysis.</title>
        <authorList>
            <person name="Huang Y.-T."/>
        </authorList>
    </citation>
    <scope>NUCLEOTIDE SEQUENCE</scope>
    <source>
        <strain evidence="2">VGH116</strain>
    </source>
</reference>
<proteinExistence type="predicted"/>
<accession>A0A8I0Q0M9</accession>